<name>A0A1A8VJK3_PLAOA</name>
<dbReference type="EMBL" id="FLQV01000051">
    <property type="protein sequence ID" value="SBS80694.1"/>
    <property type="molecule type" value="Genomic_DNA"/>
</dbReference>
<organism evidence="2 3">
    <name type="scientific">Plasmodium ovale curtisi</name>
    <dbReference type="NCBI Taxonomy" id="864141"/>
    <lineage>
        <taxon>Eukaryota</taxon>
        <taxon>Sar</taxon>
        <taxon>Alveolata</taxon>
        <taxon>Apicomplexa</taxon>
        <taxon>Aconoidasida</taxon>
        <taxon>Haemosporida</taxon>
        <taxon>Plasmodiidae</taxon>
        <taxon>Plasmodium</taxon>
        <taxon>Plasmodium (Plasmodium)</taxon>
    </lineage>
</organism>
<accession>A0A1A8VJK3</accession>
<proteinExistence type="predicted"/>
<dbReference type="Proteomes" id="UP000078546">
    <property type="component" value="Unassembled WGS sequence"/>
</dbReference>
<evidence type="ECO:0000313" key="2">
    <source>
        <dbReference type="EMBL" id="SBS80694.1"/>
    </source>
</evidence>
<protein>
    <submittedName>
        <fullName evidence="2">Uncharacterized protein</fullName>
    </submittedName>
</protein>
<feature type="region of interest" description="Disordered" evidence="1">
    <location>
        <begin position="1"/>
        <end position="80"/>
    </location>
</feature>
<feature type="compositionally biased region" description="Basic residues" evidence="1">
    <location>
        <begin position="27"/>
        <end position="36"/>
    </location>
</feature>
<feature type="compositionally biased region" description="Basic and acidic residues" evidence="1">
    <location>
        <begin position="55"/>
        <end position="68"/>
    </location>
</feature>
<reference evidence="3" key="1">
    <citation type="submission" date="2016-05" db="EMBL/GenBank/DDBJ databases">
        <authorList>
            <person name="Naeem Raeece"/>
        </authorList>
    </citation>
    <scope>NUCLEOTIDE SEQUENCE [LARGE SCALE GENOMIC DNA]</scope>
</reference>
<dbReference type="AlphaFoldDB" id="A0A1A8VJK3"/>
<sequence>MIVVRSSPEVNSGEKMSLEKIGQGEQKKKKKKGKERKGKERKGNRNKGPKRDKKACRGGEKVPGREGKPTLFAFLPSCAE</sequence>
<feature type="compositionally biased region" description="Basic residues" evidence="1">
    <location>
        <begin position="44"/>
        <end position="54"/>
    </location>
</feature>
<evidence type="ECO:0000256" key="1">
    <source>
        <dbReference type="SAM" id="MobiDB-lite"/>
    </source>
</evidence>
<evidence type="ECO:0000313" key="3">
    <source>
        <dbReference type="Proteomes" id="UP000078546"/>
    </source>
</evidence>
<gene>
    <name evidence="2" type="ORF">POVCU1_002340</name>
</gene>